<dbReference type="InterPro" id="IPR036890">
    <property type="entry name" value="HATPase_C_sf"/>
</dbReference>
<organism evidence="11">
    <name type="scientific">Desulfobacca acetoxidans</name>
    <dbReference type="NCBI Taxonomy" id="60893"/>
    <lineage>
        <taxon>Bacteria</taxon>
        <taxon>Pseudomonadati</taxon>
        <taxon>Thermodesulfobacteriota</taxon>
        <taxon>Desulfobaccia</taxon>
        <taxon>Desulfobaccales</taxon>
        <taxon>Desulfobaccaceae</taxon>
        <taxon>Desulfobacca</taxon>
    </lineage>
</organism>
<dbReference type="GO" id="GO:0005524">
    <property type="term" value="F:ATP binding"/>
    <property type="evidence" value="ECO:0007669"/>
    <property type="project" value="UniProtKB-KW"/>
</dbReference>
<keyword evidence="6 11" id="KW-0418">Kinase</keyword>
<keyword evidence="5" id="KW-0547">Nucleotide-binding</keyword>
<dbReference type="CDD" id="cd00082">
    <property type="entry name" value="HisKA"/>
    <property type="match status" value="1"/>
</dbReference>
<keyword evidence="9" id="KW-1133">Transmembrane helix</keyword>
<dbReference type="EC" id="2.7.13.3" evidence="2"/>
<evidence type="ECO:0000256" key="1">
    <source>
        <dbReference type="ARBA" id="ARBA00000085"/>
    </source>
</evidence>
<dbReference type="SUPFAM" id="SSF55874">
    <property type="entry name" value="ATPase domain of HSP90 chaperone/DNA topoisomerase II/histidine kinase"/>
    <property type="match status" value="1"/>
</dbReference>
<dbReference type="Gene3D" id="3.30.565.10">
    <property type="entry name" value="Histidine kinase-like ATPase, C-terminal domain"/>
    <property type="match status" value="1"/>
</dbReference>
<name>A0A7V4G699_9BACT</name>
<dbReference type="InterPro" id="IPR036097">
    <property type="entry name" value="HisK_dim/P_sf"/>
</dbReference>
<dbReference type="PRINTS" id="PR00344">
    <property type="entry name" value="BCTRLSENSOR"/>
</dbReference>
<evidence type="ECO:0000256" key="4">
    <source>
        <dbReference type="ARBA" id="ARBA00022679"/>
    </source>
</evidence>
<dbReference type="Gene3D" id="3.30.450.20">
    <property type="entry name" value="PAS domain"/>
    <property type="match status" value="1"/>
</dbReference>
<dbReference type="PROSITE" id="PS50109">
    <property type="entry name" value="HIS_KIN"/>
    <property type="match status" value="1"/>
</dbReference>
<dbReference type="AlphaFoldDB" id="A0A7V4G699"/>
<dbReference type="SUPFAM" id="SSF47384">
    <property type="entry name" value="Homodimeric domain of signal transducing histidine kinase"/>
    <property type="match status" value="1"/>
</dbReference>
<dbReference type="PANTHER" id="PTHR43065:SF46">
    <property type="entry name" value="C4-DICARBOXYLATE TRANSPORT SENSOR PROTEIN DCTB"/>
    <property type="match status" value="1"/>
</dbReference>
<keyword evidence="9" id="KW-0812">Transmembrane</keyword>
<keyword evidence="3" id="KW-0597">Phosphoprotein</keyword>
<evidence type="ECO:0000313" key="11">
    <source>
        <dbReference type="EMBL" id="HGS04220.1"/>
    </source>
</evidence>
<dbReference type="SMART" id="SM00387">
    <property type="entry name" value="HATPase_c"/>
    <property type="match status" value="1"/>
</dbReference>
<comment type="caution">
    <text evidence="11">The sequence shown here is derived from an EMBL/GenBank/DDBJ whole genome shotgun (WGS) entry which is preliminary data.</text>
</comment>
<reference evidence="11" key="1">
    <citation type="journal article" date="2020" name="mSystems">
        <title>Genome- and Community-Level Interaction Insights into Carbon Utilization and Element Cycling Functions of Hydrothermarchaeota in Hydrothermal Sediment.</title>
        <authorList>
            <person name="Zhou Z."/>
            <person name="Liu Y."/>
            <person name="Xu W."/>
            <person name="Pan J."/>
            <person name="Luo Z.H."/>
            <person name="Li M."/>
        </authorList>
    </citation>
    <scope>NUCLEOTIDE SEQUENCE [LARGE SCALE GENOMIC DNA]</scope>
    <source>
        <strain evidence="11">SpSt-548</strain>
    </source>
</reference>
<evidence type="ECO:0000256" key="7">
    <source>
        <dbReference type="ARBA" id="ARBA00022840"/>
    </source>
</evidence>
<keyword evidence="8" id="KW-0902">Two-component regulatory system</keyword>
<sequence length="560" mass="63441">MEYRKLWWQIVITIITFSVVPLVALGAVIYYQFSASYNAKINETLKTLAENRRDSLDLFLDERVSQIISLAHTHTLAQIKDEQYLQEIFYIIQSRSKSYMDLGVIDQDGHHLAYVGPYHYREILKDVNYRNEEWFHAVMSQGFYISDVFLGFRKVPHFIIAVRARQGNWILRATIDSDIIEGLVRAAQVGKWGDAFIINRDNILQTAPRYCGRLLEKPRCPEMESMPDFHQVAGLTLEEIISQGRTFLFAAIPLQKKRWVLVIKEDPSEKLTPLFRTRLYTQLLGLTGVVLILVGAVFVTRAMMGELVEMERKKAVSEDLAFQSSKMAALGKMAAGIAHEINNPLAVILEKAGWLKDLLQEEDLATSPHLREFAETVGKIEQNVARAKKITHRLLSFGRRMEPVTERVDLNQLLNDSIDFLENEARYRNIDIQTDFYENLPVIVSDSSQLQQVFLNIINNAIDAIGKNGVINIKTVHLKKVNQVAVEIHDSGPGIPKEMLPKIFDPFFTTKEVGKGTGLGLSISYSIIEKLGGRMMVASEPGEGTTFTIYLPIGMELGPV</sequence>
<dbReference type="InterPro" id="IPR003661">
    <property type="entry name" value="HisK_dim/P_dom"/>
</dbReference>
<dbReference type="InterPro" id="IPR003594">
    <property type="entry name" value="HATPase_dom"/>
</dbReference>
<feature type="domain" description="Histidine kinase" evidence="10">
    <location>
        <begin position="336"/>
        <end position="555"/>
    </location>
</feature>
<dbReference type="SMART" id="SM00388">
    <property type="entry name" value="HisKA"/>
    <property type="match status" value="1"/>
</dbReference>
<feature type="transmembrane region" description="Helical" evidence="9">
    <location>
        <begin position="283"/>
        <end position="304"/>
    </location>
</feature>
<evidence type="ECO:0000259" key="10">
    <source>
        <dbReference type="PROSITE" id="PS50109"/>
    </source>
</evidence>
<accession>A0A7V4G699</accession>
<feature type="transmembrane region" description="Helical" evidence="9">
    <location>
        <begin position="6"/>
        <end position="31"/>
    </location>
</feature>
<dbReference type="GO" id="GO:0000155">
    <property type="term" value="F:phosphorelay sensor kinase activity"/>
    <property type="evidence" value="ECO:0007669"/>
    <property type="project" value="InterPro"/>
</dbReference>
<keyword evidence="9" id="KW-0472">Membrane</keyword>
<dbReference type="CDD" id="cd18773">
    <property type="entry name" value="PDC1_HK_sensor"/>
    <property type="match status" value="1"/>
</dbReference>
<protein>
    <recommendedName>
        <fullName evidence="2">histidine kinase</fullName>
        <ecNumber evidence="2">2.7.13.3</ecNumber>
    </recommendedName>
</protein>
<evidence type="ECO:0000256" key="6">
    <source>
        <dbReference type="ARBA" id="ARBA00022777"/>
    </source>
</evidence>
<dbReference type="Gene3D" id="1.10.287.130">
    <property type="match status" value="1"/>
</dbReference>
<dbReference type="Pfam" id="PF02518">
    <property type="entry name" value="HATPase_c"/>
    <property type="match status" value="1"/>
</dbReference>
<evidence type="ECO:0000256" key="8">
    <source>
        <dbReference type="ARBA" id="ARBA00023012"/>
    </source>
</evidence>
<gene>
    <name evidence="11" type="ORF">ENT08_00495</name>
</gene>
<evidence type="ECO:0000256" key="5">
    <source>
        <dbReference type="ARBA" id="ARBA00022741"/>
    </source>
</evidence>
<dbReference type="PANTHER" id="PTHR43065">
    <property type="entry name" value="SENSOR HISTIDINE KINASE"/>
    <property type="match status" value="1"/>
</dbReference>
<dbReference type="InterPro" id="IPR005467">
    <property type="entry name" value="His_kinase_dom"/>
</dbReference>
<proteinExistence type="predicted"/>
<dbReference type="Pfam" id="PF00512">
    <property type="entry name" value="HisKA"/>
    <property type="match status" value="1"/>
</dbReference>
<dbReference type="InterPro" id="IPR004358">
    <property type="entry name" value="Sig_transdc_His_kin-like_C"/>
</dbReference>
<comment type="catalytic activity">
    <reaction evidence="1">
        <text>ATP + protein L-histidine = ADP + protein N-phospho-L-histidine.</text>
        <dbReference type="EC" id="2.7.13.3"/>
    </reaction>
</comment>
<dbReference type="EMBL" id="DSXI01000028">
    <property type="protein sequence ID" value="HGS04220.1"/>
    <property type="molecule type" value="Genomic_DNA"/>
</dbReference>
<evidence type="ECO:0000256" key="3">
    <source>
        <dbReference type="ARBA" id="ARBA00022553"/>
    </source>
</evidence>
<keyword evidence="4" id="KW-0808">Transferase</keyword>
<evidence type="ECO:0000256" key="2">
    <source>
        <dbReference type="ARBA" id="ARBA00012438"/>
    </source>
</evidence>
<keyword evidence="7" id="KW-0067">ATP-binding</keyword>
<evidence type="ECO:0000256" key="9">
    <source>
        <dbReference type="SAM" id="Phobius"/>
    </source>
</evidence>